<dbReference type="PANTHER" id="PTHR40552">
    <property type="entry name" value="AT05186P-RELATED"/>
    <property type="match status" value="1"/>
</dbReference>
<evidence type="ECO:0000313" key="3">
    <source>
        <dbReference type="Proteomes" id="UP000092445"/>
    </source>
</evidence>
<feature type="region of interest" description="Disordered" evidence="1">
    <location>
        <begin position="628"/>
        <end position="864"/>
    </location>
</feature>
<protein>
    <submittedName>
        <fullName evidence="2">Uncharacterized protein</fullName>
    </submittedName>
</protein>
<dbReference type="PANTHER" id="PTHR40552:SF6">
    <property type="entry name" value="FI09606P-RELATED"/>
    <property type="match status" value="1"/>
</dbReference>
<name>A0A1B0AA96_GLOPL</name>
<proteinExistence type="predicted"/>
<dbReference type="VEuPathDB" id="VectorBase:GPAI039198"/>
<keyword evidence="3" id="KW-1185">Reference proteome</keyword>
<reference evidence="3" key="1">
    <citation type="submission" date="2014-03" db="EMBL/GenBank/DDBJ databases">
        <authorList>
            <person name="Aksoy S."/>
            <person name="Warren W."/>
            <person name="Wilson R.K."/>
        </authorList>
    </citation>
    <scope>NUCLEOTIDE SEQUENCE [LARGE SCALE GENOMIC DNA]</scope>
    <source>
        <strain evidence="3">IAEA</strain>
    </source>
</reference>
<evidence type="ECO:0000256" key="1">
    <source>
        <dbReference type="SAM" id="MobiDB-lite"/>
    </source>
</evidence>
<sequence>MMDSTQRSDCHCYPELGAAEPCVAHNDGTQLCRCWIRPERTILTHGEKLEPLNKKESYCSPKVCAIFGKHDEDPYEKPCELKPKRRKNENFNSLGDPIGLVASTIDPKTDSREYNVGQVRFATYLVAFARFHINPETTWTSAIVDEVLKRGLMLYSESQTQPNELRSSRKTDASHSITSVRSSRKLYAPQEKNVLREFELMGCKFHIELLSRPLSPDRPGGGGDGQRPDFLLLENVKAVLKSTMRKHTYFLLCIEQFYIMLWLNRGAYFIFDVCGRKLDDFKSNDKDCVAMLMCLKTLDNVNHLILNLSGLNKNSPCTLRELKIVKLITPSGNIIQRDYGRRQREYEIINDDYAYVKGNLHLSLNPAALSRNRSALAAGVTALLVSKIDHPAAWNSKVIDKIICFGFNFCQAHWLKCASSDPIDVSEFPTRLNIGQFRAHIELFPKKYTGFWYCVPEFISTELAQTIKRAFGEGHNKLLLQINYQVYAIWKQKGFIFLFDPFRHRIVGLSDQPDNIGKYSTVKMFRSFDVFMLVLNSILLDSNRSSHFSLHAMKVRHIQLKNKADGTPASFQQSTIGSDGEVISLNEAVCFEEAEDICQKMLGEISDYEEEGSEFEELELKTSSSVLEAMEEEEGKEKGVFEDMEGVESSSEDEGKRKKKGKGKKGSEGKGAKGKGGKGGSDKGSKKKGAARDGDDKAGRGSKDDKAGRGSKDDKAGLVDKAGVGSKDDKYKRGDQYSQDRGEEGDMRGKKLGKAIDERSDSEKERLSELERQRLLEIEKQRIRELELQKQSEGELEKQRQSELERERKGESGKLRPSELDRQRQADLEKKKGDEDKSKGKEDADKRKKDADKAARCQRLREERMKASKGDDECEEFFKNVMRFCSAPNPNRYPGCTSRPVDMAVVGSESGSYESLCKLVCAGFGKADRIFIMTPWGNFVLFRCVTNELKNYFLYDGCTCNINRFRHLDLSVGTAGLLCFKEINDMIEYMRLARKQRNQKQSKTRDAYDICLVNGGSTLPTVKGKNAVEFLPGARLKSSTIETHRRMPKFTSPAVRLCVRLPIIFCRAQAIGYR</sequence>
<dbReference type="Proteomes" id="UP000092445">
    <property type="component" value="Unassembled WGS sequence"/>
</dbReference>
<reference evidence="2" key="2">
    <citation type="submission" date="2020-05" db="UniProtKB">
        <authorList>
            <consortium name="EnsemblMetazoa"/>
        </authorList>
    </citation>
    <scope>IDENTIFICATION</scope>
    <source>
        <strain evidence="2">IAEA</strain>
    </source>
</reference>
<feature type="compositionally biased region" description="Acidic residues" evidence="1">
    <location>
        <begin position="642"/>
        <end position="652"/>
    </location>
</feature>
<feature type="compositionally biased region" description="Basic and acidic residues" evidence="1">
    <location>
        <begin position="726"/>
        <end position="864"/>
    </location>
</feature>
<evidence type="ECO:0000313" key="2">
    <source>
        <dbReference type="EnsemblMetazoa" id="GPAI039198-PA"/>
    </source>
</evidence>
<organism evidence="2 3">
    <name type="scientific">Glossina pallidipes</name>
    <name type="common">Tsetse fly</name>
    <dbReference type="NCBI Taxonomy" id="7398"/>
    <lineage>
        <taxon>Eukaryota</taxon>
        <taxon>Metazoa</taxon>
        <taxon>Ecdysozoa</taxon>
        <taxon>Arthropoda</taxon>
        <taxon>Hexapoda</taxon>
        <taxon>Insecta</taxon>
        <taxon>Pterygota</taxon>
        <taxon>Neoptera</taxon>
        <taxon>Endopterygota</taxon>
        <taxon>Diptera</taxon>
        <taxon>Brachycera</taxon>
        <taxon>Muscomorpha</taxon>
        <taxon>Hippoboscoidea</taxon>
        <taxon>Glossinidae</taxon>
        <taxon>Glossina</taxon>
    </lineage>
</organism>
<dbReference type="Gene3D" id="3.90.70.120">
    <property type="match status" value="2"/>
</dbReference>
<dbReference type="STRING" id="7398.A0A1B0AA96"/>
<dbReference type="EnsemblMetazoa" id="GPAI039198-RA">
    <property type="protein sequence ID" value="GPAI039198-PA"/>
    <property type="gene ID" value="GPAI039198"/>
</dbReference>
<accession>A0A1B0AA96</accession>
<dbReference type="AlphaFoldDB" id="A0A1B0AA96"/>
<feature type="compositionally biased region" description="Basic and acidic residues" evidence="1">
    <location>
        <begin position="680"/>
        <end position="718"/>
    </location>
</feature>